<keyword evidence="1" id="KW-0472">Membrane</keyword>
<keyword evidence="1" id="KW-0812">Transmembrane</keyword>
<protein>
    <submittedName>
        <fullName evidence="2">Uncharacterized protein</fullName>
    </submittedName>
</protein>
<dbReference type="EMBL" id="VMGK01000001">
    <property type="protein sequence ID" value="TSC93514.1"/>
    <property type="molecule type" value="Genomic_DNA"/>
</dbReference>
<organism evidence="2 3">
    <name type="scientific">Candidatus Berkelbacteria bacterium Licking1014_7</name>
    <dbReference type="NCBI Taxonomy" id="2017147"/>
    <lineage>
        <taxon>Bacteria</taxon>
        <taxon>Candidatus Berkelbacteria</taxon>
    </lineage>
</organism>
<dbReference type="Proteomes" id="UP000315689">
    <property type="component" value="Unassembled WGS sequence"/>
</dbReference>
<feature type="non-terminal residue" evidence="2">
    <location>
        <position position="362"/>
    </location>
</feature>
<gene>
    <name evidence="2" type="ORF">CEN89_51</name>
</gene>
<proteinExistence type="predicted"/>
<accession>A0A554LL16</accession>
<evidence type="ECO:0000313" key="2">
    <source>
        <dbReference type="EMBL" id="TSC93514.1"/>
    </source>
</evidence>
<comment type="caution">
    <text evidence="2">The sequence shown here is derived from an EMBL/GenBank/DDBJ whole genome shotgun (WGS) entry which is preliminary data.</text>
</comment>
<name>A0A554LL16_9BACT</name>
<keyword evidence="1" id="KW-1133">Transmembrane helix</keyword>
<evidence type="ECO:0000256" key="1">
    <source>
        <dbReference type="SAM" id="Phobius"/>
    </source>
</evidence>
<sequence>MQKIHNRLRTKLDFYHNWHNYKYSSHIHFFILIIFLAIIFMIIFLKFEGLIGKKNNNKISASENSKALTAQADWQAGTYDMGADLINAPGDMKLFDEAEVDPSVGSWTTDGAGSLSSLYDGNTVTGISLAGGNYILRDFGQTVSNITKYRIYFTGGPGGTVFPGLCGKPKTPLAFSCGDLDGDGIEWLNYATFGNTNMEPGVWNDKLIGPSGHSKLRLVADESYTITEYEFYFQPLTATHTTASTQIGDVSADPGRYVVQYQGFDATETEPANTTIDYRVQLVNSSGASTSGWTAWASGDVADLTTTYPSQLTLTQTKLDAGETYLQVQSKLTSTDGVSTPTLSDYTVNYHTNKAPSAPSAL</sequence>
<evidence type="ECO:0000313" key="3">
    <source>
        <dbReference type="Proteomes" id="UP000315689"/>
    </source>
</evidence>
<feature type="transmembrane region" description="Helical" evidence="1">
    <location>
        <begin position="27"/>
        <end position="45"/>
    </location>
</feature>
<reference evidence="2 3" key="1">
    <citation type="submission" date="2017-07" db="EMBL/GenBank/DDBJ databases">
        <title>Mechanisms for carbon and nitrogen cycling indicate functional differentiation within the Candidate Phyla Radiation.</title>
        <authorList>
            <person name="Danczak R.E."/>
            <person name="Johnston M.D."/>
            <person name="Kenah C."/>
            <person name="Slattery M."/>
            <person name="Wrighton K.C."/>
            <person name="Wilkins M.J."/>
        </authorList>
    </citation>
    <scope>NUCLEOTIDE SEQUENCE [LARGE SCALE GENOMIC DNA]</scope>
    <source>
        <strain evidence="2">Licking1014_7</strain>
    </source>
</reference>
<dbReference type="AlphaFoldDB" id="A0A554LL16"/>